<dbReference type="InterPro" id="IPR003593">
    <property type="entry name" value="AAA+_ATPase"/>
</dbReference>
<comment type="caution">
    <text evidence="5">The sequence shown here is derived from an EMBL/GenBank/DDBJ whole genome shotgun (WGS) entry which is preliminary data.</text>
</comment>
<dbReference type="PROSITE" id="PS50893">
    <property type="entry name" value="ABC_TRANSPORTER_2"/>
    <property type="match status" value="1"/>
</dbReference>
<dbReference type="GO" id="GO:0016887">
    <property type="term" value="F:ATP hydrolysis activity"/>
    <property type="evidence" value="ECO:0007669"/>
    <property type="project" value="InterPro"/>
</dbReference>
<evidence type="ECO:0000259" key="4">
    <source>
        <dbReference type="PROSITE" id="PS50893"/>
    </source>
</evidence>
<dbReference type="Proteomes" id="UP000282060">
    <property type="component" value="Unassembled WGS sequence"/>
</dbReference>
<evidence type="ECO:0000256" key="2">
    <source>
        <dbReference type="ARBA" id="ARBA00022741"/>
    </source>
</evidence>
<name>A0A431W7C0_9GAMM</name>
<dbReference type="RefSeq" id="WP_126506495.1">
    <property type="nucleotide sequence ID" value="NZ_RXNV01000006.1"/>
</dbReference>
<dbReference type="AlphaFoldDB" id="A0A431W7C0"/>
<dbReference type="GO" id="GO:0005524">
    <property type="term" value="F:ATP binding"/>
    <property type="evidence" value="ECO:0007669"/>
    <property type="project" value="UniProtKB-KW"/>
</dbReference>
<evidence type="ECO:0000313" key="6">
    <source>
        <dbReference type="Proteomes" id="UP000282060"/>
    </source>
</evidence>
<accession>A0A431W7C0</accession>
<evidence type="ECO:0000313" key="5">
    <source>
        <dbReference type="EMBL" id="RTR31297.1"/>
    </source>
</evidence>
<dbReference type="Gene3D" id="3.40.50.300">
    <property type="entry name" value="P-loop containing nucleotide triphosphate hydrolases"/>
    <property type="match status" value="1"/>
</dbReference>
<dbReference type="PANTHER" id="PTHR42939:SF1">
    <property type="entry name" value="ABC TRANSPORTER ATP-BINDING PROTEIN ALBC-RELATED"/>
    <property type="match status" value="1"/>
</dbReference>
<dbReference type="InterPro" id="IPR051782">
    <property type="entry name" value="ABC_Transporter_VariousFunc"/>
</dbReference>
<dbReference type="InterPro" id="IPR003439">
    <property type="entry name" value="ABC_transporter-like_ATP-bd"/>
</dbReference>
<dbReference type="PANTHER" id="PTHR42939">
    <property type="entry name" value="ABC TRANSPORTER ATP-BINDING PROTEIN ALBC-RELATED"/>
    <property type="match status" value="1"/>
</dbReference>
<evidence type="ECO:0000256" key="1">
    <source>
        <dbReference type="ARBA" id="ARBA00022448"/>
    </source>
</evidence>
<dbReference type="PROSITE" id="PS00211">
    <property type="entry name" value="ABC_TRANSPORTER_1"/>
    <property type="match status" value="1"/>
</dbReference>
<keyword evidence="3 5" id="KW-0067">ATP-binding</keyword>
<dbReference type="InterPro" id="IPR027417">
    <property type="entry name" value="P-loop_NTPase"/>
</dbReference>
<dbReference type="SMART" id="SM00382">
    <property type="entry name" value="AAA"/>
    <property type="match status" value="1"/>
</dbReference>
<keyword evidence="6" id="KW-1185">Reference proteome</keyword>
<dbReference type="InterPro" id="IPR017871">
    <property type="entry name" value="ABC_transporter-like_CS"/>
</dbReference>
<reference evidence="5 6" key="1">
    <citation type="submission" date="2018-12" db="EMBL/GenBank/DDBJ databases">
        <authorList>
            <person name="Yu L."/>
        </authorList>
    </citation>
    <scope>NUCLEOTIDE SEQUENCE [LARGE SCALE GENOMIC DNA]</scope>
    <source>
        <strain evidence="5 6">HAW-EB5</strain>
    </source>
</reference>
<protein>
    <submittedName>
        <fullName evidence="5">ABC transporter ATP-binding protein</fullName>
    </submittedName>
</protein>
<keyword evidence="1" id="KW-0813">Transport</keyword>
<dbReference type="SUPFAM" id="SSF52540">
    <property type="entry name" value="P-loop containing nucleoside triphosphate hydrolases"/>
    <property type="match status" value="1"/>
</dbReference>
<organism evidence="5 6">
    <name type="scientific">Shewanella atlantica</name>
    <dbReference type="NCBI Taxonomy" id="271099"/>
    <lineage>
        <taxon>Bacteria</taxon>
        <taxon>Pseudomonadati</taxon>
        <taxon>Pseudomonadota</taxon>
        <taxon>Gammaproteobacteria</taxon>
        <taxon>Alteromonadales</taxon>
        <taxon>Shewanellaceae</taxon>
        <taxon>Shewanella</taxon>
    </lineage>
</organism>
<proteinExistence type="predicted"/>
<feature type="domain" description="ABC transporter" evidence="4">
    <location>
        <begin position="6"/>
        <end position="232"/>
    </location>
</feature>
<keyword evidence="2" id="KW-0547">Nucleotide-binding</keyword>
<sequence>MNEIPIKLTDIGLKYDDFTALDGVSFEVESGQTMALLGHNGAGKSSLIKIILGLITPSSGSVNIMGSQGKLSHHKHKINLGYLPEDVSFYDKLTGREVLNYFAALKRVRPTRVADLIDEFGLGYAQDRQLKTYSKGMKQRLGVAQAILSEPGILLLDEPTVGLDPQASKFLYGKINQLKQAGCAVVVSTHELSLVESHMDTALIMSKGRRLALGTSSELSAGSSIKTGIEFAELASWVERDHYLRRFFIDGRLQVESAQKQQMIKYLVSQCQIFDFTLHKPKLEDIYHDLMMHPLVDQSAQQ</sequence>
<dbReference type="CDD" id="cd03230">
    <property type="entry name" value="ABC_DR_subfamily_A"/>
    <property type="match status" value="1"/>
</dbReference>
<evidence type="ECO:0000256" key="3">
    <source>
        <dbReference type="ARBA" id="ARBA00022840"/>
    </source>
</evidence>
<dbReference type="OrthoDB" id="9804819at2"/>
<dbReference type="EMBL" id="RXNV01000006">
    <property type="protein sequence ID" value="RTR31297.1"/>
    <property type="molecule type" value="Genomic_DNA"/>
</dbReference>
<gene>
    <name evidence="5" type="ORF">EKG39_14645</name>
</gene>
<dbReference type="Pfam" id="PF00005">
    <property type="entry name" value="ABC_tran"/>
    <property type="match status" value="1"/>
</dbReference>